<feature type="region of interest" description="Disordered" evidence="1">
    <location>
        <begin position="67"/>
        <end position="98"/>
    </location>
</feature>
<reference evidence="3 4" key="1">
    <citation type="journal article" date="2018" name="Front. Plant Sci.">
        <title>Red Clover (Trifolium pratense) and Zigzag Clover (T. medium) - A Picture of Genomic Similarities and Differences.</title>
        <authorList>
            <person name="Dluhosova J."/>
            <person name="Istvanek J."/>
            <person name="Nedelnik J."/>
            <person name="Repkova J."/>
        </authorList>
    </citation>
    <scope>NUCLEOTIDE SEQUENCE [LARGE SCALE GENOMIC DNA]</scope>
    <source>
        <strain evidence="4">cv. 10/8</strain>
        <tissue evidence="3">Leaf</tissue>
    </source>
</reference>
<keyword evidence="2" id="KW-0812">Transmembrane</keyword>
<dbReference type="AlphaFoldDB" id="A0A392PMZ4"/>
<evidence type="ECO:0000256" key="1">
    <source>
        <dbReference type="SAM" id="MobiDB-lite"/>
    </source>
</evidence>
<evidence type="ECO:0000256" key="2">
    <source>
        <dbReference type="SAM" id="Phobius"/>
    </source>
</evidence>
<name>A0A392PMZ4_9FABA</name>
<organism evidence="3 4">
    <name type="scientific">Trifolium medium</name>
    <dbReference type="NCBI Taxonomy" id="97028"/>
    <lineage>
        <taxon>Eukaryota</taxon>
        <taxon>Viridiplantae</taxon>
        <taxon>Streptophyta</taxon>
        <taxon>Embryophyta</taxon>
        <taxon>Tracheophyta</taxon>
        <taxon>Spermatophyta</taxon>
        <taxon>Magnoliopsida</taxon>
        <taxon>eudicotyledons</taxon>
        <taxon>Gunneridae</taxon>
        <taxon>Pentapetalae</taxon>
        <taxon>rosids</taxon>
        <taxon>fabids</taxon>
        <taxon>Fabales</taxon>
        <taxon>Fabaceae</taxon>
        <taxon>Papilionoideae</taxon>
        <taxon>50 kb inversion clade</taxon>
        <taxon>NPAAA clade</taxon>
        <taxon>Hologalegina</taxon>
        <taxon>IRL clade</taxon>
        <taxon>Trifolieae</taxon>
        <taxon>Trifolium</taxon>
    </lineage>
</organism>
<dbReference type="Proteomes" id="UP000265520">
    <property type="component" value="Unassembled WGS sequence"/>
</dbReference>
<evidence type="ECO:0000313" key="3">
    <source>
        <dbReference type="EMBL" id="MCI12666.1"/>
    </source>
</evidence>
<keyword evidence="2" id="KW-1133">Transmembrane helix</keyword>
<protein>
    <submittedName>
        <fullName evidence="3">Putative sphingolipid transporter spinster 2-like</fullName>
    </submittedName>
</protein>
<dbReference type="EMBL" id="LXQA010085085">
    <property type="protein sequence ID" value="MCI12666.1"/>
    <property type="molecule type" value="Genomic_DNA"/>
</dbReference>
<feature type="non-terminal residue" evidence="3">
    <location>
        <position position="1"/>
    </location>
</feature>
<feature type="transmembrane region" description="Helical" evidence="2">
    <location>
        <begin position="37"/>
        <end position="57"/>
    </location>
</feature>
<sequence length="98" mass="10680">PLSMAMSTVAIHIFGDVPSAPLVGVVQDNINNWRTTALILTTIFFPAAAIWFIGIFLHSVDRFDEDSEHQVPRVEGTNTAPLLEEKTGGTLPSQSQEC</sequence>
<accession>A0A392PMZ4</accession>
<proteinExistence type="predicted"/>
<comment type="caution">
    <text evidence="3">The sequence shown here is derived from an EMBL/GenBank/DDBJ whole genome shotgun (WGS) entry which is preliminary data.</text>
</comment>
<keyword evidence="2" id="KW-0472">Membrane</keyword>
<evidence type="ECO:0000313" key="4">
    <source>
        <dbReference type="Proteomes" id="UP000265520"/>
    </source>
</evidence>
<keyword evidence="4" id="KW-1185">Reference proteome</keyword>